<dbReference type="EMBL" id="OY726398">
    <property type="protein sequence ID" value="CAJ1504242.1"/>
    <property type="molecule type" value="Genomic_DNA"/>
</dbReference>
<dbReference type="RefSeq" id="WP_308486858.1">
    <property type="nucleotide sequence ID" value="NZ_OY726398.1"/>
</dbReference>
<protein>
    <submittedName>
        <fullName evidence="2">Uncharacterized protein</fullName>
    </submittedName>
</protein>
<accession>A0ABM9LT91</accession>
<keyword evidence="3" id="KW-1185">Reference proteome</keyword>
<proteinExistence type="predicted"/>
<dbReference type="Proteomes" id="UP001190464">
    <property type="component" value="Chromosome"/>
</dbReference>
<evidence type="ECO:0000313" key="3">
    <source>
        <dbReference type="Proteomes" id="UP001190464"/>
    </source>
</evidence>
<reference evidence="2 3" key="1">
    <citation type="submission" date="2023-08" db="EMBL/GenBank/DDBJ databases">
        <authorList>
            <person name="Folkvardsen B D."/>
            <person name="Norman A."/>
        </authorList>
    </citation>
    <scope>NUCLEOTIDE SEQUENCE [LARGE SCALE GENOMIC DNA]</scope>
    <source>
        <strain evidence="2 3">Mu0102</strain>
    </source>
</reference>
<organism evidence="2 3">
    <name type="scientific">[Mycobacterium] holstebronense</name>
    <dbReference type="NCBI Taxonomy" id="3064288"/>
    <lineage>
        <taxon>Bacteria</taxon>
        <taxon>Bacillati</taxon>
        <taxon>Actinomycetota</taxon>
        <taxon>Actinomycetes</taxon>
        <taxon>Mycobacteriales</taxon>
        <taxon>Mycobacteriaceae</taxon>
        <taxon>Mycolicibacterium</taxon>
    </lineage>
</organism>
<feature type="region of interest" description="Disordered" evidence="1">
    <location>
        <begin position="1"/>
        <end position="21"/>
    </location>
</feature>
<gene>
    <name evidence="2" type="ORF">MU0102_002195</name>
</gene>
<evidence type="ECO:0000256" key="1">
    <source>
        <dbReference type="SAM" id="MobiDB-lite"/>
    </source>
</evidence>
<evidence type="ECO:0000313" key="2">
    <source>
        <dbReference type="EMBL" id="CAJ1504242.1"/>
    </source>
</evidence>
<sequence length="273" mass="29141">MTASTGFRPIEFEAPLAEPAPGGLEAATRWAESGADEAARWLPAGVQFEQRTHREPGSFGVWGADWCADPDDLTANDVKTGPPSSDDNPDPFVAMTVWAFDRLQQCGNLSEFDRARAIERARQTFAIRAPIAVETEFATRLLTDTATPTDVADIVTAVGHLDQALSTIGTVGLIHARVGLLAVAVDRRMAVPEPTDPGVLRTPAGHRWVFGAGYATPLGDTLIATSQTYGWRDPVQVRTATRLAETQFIAIAERSVVVGYEASIGAATIGTTP</sequence>
<name>A0ABM9LT91_9MYCO</name>